<name>A0A9X2BTQ1_9PROT</name>
<evidence type="ECO:0000313" key="10">
    <source>
        <dbReference type="EMBL" id="MCK8783446.1"/>
    </source>
</evidence>
<reference evidence="10" key="1">
    <citation type="submission" date="2022-04" db="EMBL/GenBank/DDBJ databases">
        <title>Roseomonas acroporae sp. nov., isolated from coral Acropora digitifera.</title>
        <authorList>
            <person name="Sun H."/>
        </authorList>
    </citation>
    <scope>NUCLEOTIDE SEQUENCE</scope>
    <source>
        <strain evidence="10">NAR14</strain>
    </source>
</reference>
<comment type="cofactor">
    <cofactor evidence="1">
        <name>heme c</name>
        <dbReference type="ChEBI" id="CHEBI:61717"/>
    </cofactor>
</comment>
<dbReference type="InterPro" id="IPR051459">
    <property type="entry name" value="Cytochrome_c-type_DH"/>
</dbReference>
<comment type="caution">
    <text evidence="10">The sequence shown here is derived from an EMBL/GenBank/DDBJ whole genome shotgun (WGS) entry which is preliminary data.</text>
</comment>
<dbReference type="GO" id="GO:0009055">
    <property type="term" value="F:electron transfer activity"/>
    <property type="evidence" value="ECO:0007669"/>
    <property type="project" value="InterPro"/>
</dbReference>
<dbReference type="InterPro" id="IPR009056">
    <property type="entry name" value="Cyt_c-like_dom"/>
</dbReference>
<evidence type="ECO:0000256" key="3">
    <source>
        <dbReference type="ARBA" id="ARBA00022617"/>
    </source>
</evidence>
<dbReference type="InterPro" id="IPR036909">
    <property type="entry name" value="Cyt_c-like_dom_sf"/>
</dbReference>
<evidence type="ECO:0000256" key="1">
    <source>
        <dbReference type="ARBA" id="ARBA00001926"/>
    </source>
</evidence>
<keyword evidence="11" id="KW-1185">Reference proteome</keyword>
<dbReference type="PANTHER" id="PTHR35008">
    <property type="entry name" value="BLL4482 PROTEIN-RELATED"/>
    <property type="match status" value="1"/>
</dbReference>
<keyword evidence="7 8" id="KW-0408">Iron</keyword>
<dbReference type="Gene3D" id="1.10.760.10">
    <property type="entry name" value="Cytochrome c-like domain"/>
    <property type="match status" value="1"/>
</dbReference>
<feature type="domain" description="Cytochrome c" evidence="9">
    <location>
        <begin position="70"/>
        <end position="168"/>
    </location>
</feature>
<keyword evidence="5 8" id="KW-0479">Metal-binding</keyword>
<gene>
    <name evidence="10" type="ORF">M0638_03500</name>
</gene>
<organism evidence="10 11">
    <name type="scientific">Roseomonas acroporae</name>
    <dbReference type="NCBI Taxonomy" id="2937791"/>
    <lineage>
        <taxon>Bacteria</taxon>
        <taxon>Pseudomonadati</taxon>
        <taxon>Pseudomonadota</taxon>
        <taxon>Alphaproteobacteria</taxon>
        <taxon>Acetobacterales</taxon>
        <taxon>Roseomonadaceae</taxon>
        <taxon>Roseomonas</taxon>
    </lineage>
</organism>
<sequence>MAITAMVAMAAEATPKAVTPPPHLSGRGRAGMPARMARPMVVVALLALCVAVPLGGVALRAGAGPADSGAAVARGAALYAANCAGCHGAALEGQPDWRRPNAAGRLPAPPLDATGHAWDHPDAQLEEFVAHGMASVAPAGYRSDMPAFAGRLSRSEIQAVLAFVRSHWPPGVRAAQAMANRDGATVARLARQGDWTFPPDCNPADAP</sequence>
<protein>
    <submittedName>
        <fullName evidence="10">Cytochrome c</fullName>
    </submittedName>
</protein>
<evidence type="ECO:0000256" key="7">
    <source>
        <dbReference type="ARBA" id="ARBA00023004"/>
    </source>
</evidence>
<proteinExistence type="predicted"/>
<dbReference type="AlphaFoldDB" id="A0A9X2BTQ1"/>
<accession>A0A9X2BTQ1</accession>
<dbReference type="InterPro" id="IPR008168">
    <property type="entry name" value="Cyt_C_IC"/>
</dbReference>
<evidence type="ECO:0000256" key="8">
    <source>
        <dbReference type="PROSITE-ProRule" id="PRU00433"/>
    </source>
</evidence>
<evidence type="ECO:0000256" key="2">
    <source>
        <dbReference type="ARBA" id="ARBA00022448"/>
    </source>
</evidence>
<dbReference type="Proteomes" id="UP001139516">
    <property type="component" value="Unassembled WGS sequence"/>
</dbReference>
<dbReference type="PRINTS" id="PR00605">
    <property type="entry name" value="CYTCHROMECIC"/>
</dbReference>
<dbReference type="RefSeq" id="WP_248665565.1">
    <property type="nucleotide sequence ID" value="NZ_JALPRX010000009.1"/>
</dbReference>
<dbReference type="Pfam" id="PF13442">
    <property type="entry name" value="Cytochrome_CBB3"/>
    <property type="match status" value="1"/>
</dbReference>
<evidence type="ECO:0000313" key="11">
    <source>
        <dbReference type="Proteomes" id="UP001139516"/>
    </source>
</evidence>
<dbReference type="EMBL" id="JALPRX010000009">
    <property type="protein sequence ID" value="MCK8783446.1"/>
    <property type="molecule type" value="Genomic_DNA"/>
</dbReference>
<evidence type="ECO:0000256" key="4">
    <source>
        <dbReference type="ARBA" id="ARBA00022660"/>
    </source>
</evidence>
<keyword evidence="6" id="KW-0249">Electron transport</keyword>
<keyword evidence="3 8" id="KW-0349">Heme</keyword>
<dbReference type="PROSITE" id="PS51007">
    <property type="entry name" value="CYTC"/>
    <property type="match status" value="1"/>
</dbReference>
<keyword evidence="4" id="KW-0679">Respiratory chain</keyword>
<dbReference type="SUPFAM" id="SSF46626">
    <property type="entry name" value="Cytochrome c"/>
    <property type="match status" value="1"/>
</dbReference>
<keyword evidence="2" id="KW-0813">Transport</keyword>
<evidence type="ECO:0000256" key="6">
    <source>
        <dbReference type="ARBA" id="ARBA00022982"/>
    </source>
</evidence>
<evidence type="ECO:0000259" key="9">
    <source>
        <dbReference type="PROSITE" id="PS51007"/>
    </source>
</evidence>
<dbReference type="PANTHER" id="PTHR35008:SF4">
    <property type="entry name" value="BLL4482 PROTEIN"/>
    <property type="match status" value="1"/>
</dbReference>
<evidence type="ECO:0000256" key="5">
    <source>
        <dbReference type="ARBA" id="ARBA00022723"/>
    </source>
</evidence>
<dbReference type="GO" id="GO:0020037">
    <property type="term" value="F:heme binding"/>
    <property type="evidence" value="ECO:0007669"/>
    <property type="project" value="InterPro"/>
</dbReference>
<dbReference type="GO" id="GO:0005506">
    <property type="term" value="F:iron ion binding"/>
    <property type="evidence" value="ECO:0007669"/>
    <property type="project" value="InterPro"/>
</dbReference>